<accession>A0ABD2Y579</accession>
<feature type="region of interest" description="Disordered" evidence="1">
    <location>
        <begin position="58"/>
        <end position="108"/>
    </location>
</feature>
<reference evidence="2 3" key="1">
    <citation type="submission" date="2024-11" db="EMBL/GenBank/DDBJ databases">
        <title>A near-complete genome assembly of Cinchona calisaya.</title>
        <authorList>
            <person name="Lian D.C."/>
            <person name="Zhao X.W."/>
            <person name="Wei L."/>
        </authorList>
    </citation>
    <scope>NUCLEOTIDE SEQUENCE [LARGE SCALE GENOMIC DNA]</scope>
    <source>
        <tissue evidence="2">Nenye</tissue>
    </source>
</reference>
<dbReference type="EMBL" id="JBJUIK010000015">
    <property type="protein sequence ID" value="KAL3502238.1"/>
    <property type="molecule type" value="Genomic_DNA"/>
</dbReference>
<dbReference type="AlphaFoldDB" id="A0ABD2Y579"/>
<organism evidence="2 3">
    <name type="scientific">Cinchona calisaya</name>
    <dbReference type="NCBI Taxonomy" id="153742"/>
    <lineage>
        <taxon>Eukaryota</taxon>
        <taxon>Viridiplantae</taxon>
        <taxon>Streptophyta</taxon>
        <taxon>Embryophyta</taxon>
        <taxon>Tracheophyta</taxon>
        <taxon>Spermatophyta</taxon>
        <taxon>Magnoliopsida</taxon>
        <taxon>eudicotyledons</taxon>
        <taxon>Gunneridae</taxon>
        <taxon>Pentapetalae</taxon>
        <taxon>asterids</taxon>
        <taxon>lamiids</taxon>
        <taxon>Gentianales</taxon>
        <taxon>Rubiaceae</taxon>
        <taxon>Cinchonoideae</taxon>
        <taxon>Cinchoneae</taxon>
        <taxon>Cinchona</taxon>
    </lineage>
</organism>
<evidence type="ECO:0000256" key="1">
    <source>
        <dbReference type="SAM" id="MobiDB-lite"/>
    </source>
</evidence>
<protein>
    <submittedName>
        <fullName evidence="2">Uncharacterized protein</fullName>
    </submittedName>
</protein>
<evidence type="ECO:0000313" key="2">
    <source>
        <dbReference type="EMBL" id="KAL3502238.1"/>
    </source>
</evidence>
<feature type="compositionally biased region" description="Basic and acidic residues" evidence="1">
    <location>
        <begin position="63"/>
        <end position="86"/>
    </location>
</feature>
<sequence>MIRTWGSEVGVITDQSVTGFAILRGFVFLYGNLEPEIGGSHLINAFFFFIWHPKPPLQNPDLASDKGKQKEPEVRVREKKRDRNAEKSPGLSIDSSGSDDNDDNHRVM</sequence>
<proteinExistence type="predicted"/>
<name>A0ABD2Y579_9GENT</name>
<keyword evidence="3" id="KW-1185">Reference proteome</keyword>
<evidence type="ECO:0000313" key="3">
    <source>
        <dbReference type="Proteomes" id="UP001630127"/>
    </source>
</evidence>
<gene>
    <name evidence="2" type="ORF">ACH5RR_036687</name>
</gene>
<comment type="caution">
    <text evidence="2">The sequence shown here is derived from an EMBL/GenBank/DDBJ whole genome shotgun (WGS) entry which is preliminary data.</text>
</comment>
<dbReference type="Proteomes" id="UP001630127">
    <property type="component" value="Unassembled WGS sequence"/>
</dbReference>